<sequence>MSSSFGEQLIQFAYAVDYIDATSFNRIRQLVDNYTRNTLNITVTRFMVTSRIGNEIGLIPHKHATMGKYSTMPVRDSRGRVASQTAFAFLYNKRLWIVSANPSEPLLPKCRSYRDLWSKSKGIPKYIKPTNDPIKTSIIIPLKDENGNVFGVFNFETVERLDITKAAKQELTIIADAMAIAYRTHSTTKARNLFTGNAIDELNKILQHPLPKLTKPNIFLASSTNAESDVISTIKKVFLEKEYLDKFNQIYWKDIHRPGNINMQLLNELGTCRYGVCYLSERIPDAQPALYQDNPNVVFEAGMLHGRSDANSPTPASWIPIREKNSTDAPFDFASERMIIVPRQNGRLQVSQFKTMFRNRLDALIGTKK</sequence>
<dbReference type="EMBL" id="MARB01000005">
    <property type="protein sequence ID" value="ODJ88600.1"/>
    <property type="molecule type" value="Genomic_DNA"/>
</dbReference>
<proteinExistence type="predicted"/>
<comment type="caution">
    <text evidence="1">The sequence shown here is derived from an EMBL/GenBank/DDBJ whole genome shotgun (WGS) entry which is preliminary data.</text>
</comment>
<name>A0A7Z1AFZ6_9GAMM</name>
<accession>A0A7Z1AFZ6</accession>
<dbReference type="AlphaFoldDB" id="A0A7Z1AFZ6"/>
<dbReference type="Proteomes" id="UP000094769">
    <property type="component" value="Unassembled WGS sequence"/>
</dbReference>
<evidence type="ECO:0008006" key="3">
    <source>
        <dbReference type="Google" id="ProtNLM"/>
    </source>
</evidence>
<dbReference type="OrthoDB" id="9840790at2"/>
<reference evidence="1 2" key="1">
    <citation type="submission" date="2016-06" db="EMBL/GenBank/DDBJ databases">
        <title>Genome sequence of endosymbiont of Candidatus Endolucinida thiodiazotropha.</title>
        <authorList>
            <person name="Poehlein A."/>
            <person name="Koenig S."/>
            <person name="Heiden S.E."/>
            <person name="Thuermer A."/>
            <person name="Voget S."/>
            <person name="Daniel R."/>
            <person name="Markert S."/>
            <person name="Gros O."/>
            <person name="Schweder T."/>
        </authorList>
    </citation>
    <scope>NUCLEOTIDE SEQUENCE [LARGE SCALE GENOMIC DNA]</scope>
    <source>
        <strain evidence="1 2">COS</strain>
    </source>
</reference>
<protein>
    <recommendedName>
        <fullName evidence="3">GAF domain-containing protein</fullName>
    </recommendedName>
</protein>
<evidence type="ECO:0000313" key="2">
    <source>
        <dbReference type="Proteomes" id="UP000094769"/>
    </source>
</evidence>
<dbReference type="RefSeq" id="WP_069121986.1">
    <property type="nucleotide sequence ID" value="NZ_MARB01000005.1"/>
</dbReference>
<keyword evidence="2" id="KW-1185">Reference proteome</keyword>
<organism evidence="1 2">
    <name type="scientific">Candidatus Thiodiazotropha endolucinida</name>
    <dbReference type="NCBI Taxonomy" id="1655433"/>
    <lineage>
        <taxon>Bacteria</taxon>
        <taxon>Pseudomonadati</taxon>
        <taxon>Pseudomonadota</taxon>
        <taxon>Gammaproteobacteria</taxon>
        <taxon>Chromatiales</taxon>
        <taxon>Sedimenticolaceae</taxon>
        <taxon>Candidatus Thiodiazotropha</taxon>
    </lineage>
</organism>
<gene>
    <name evidence="1" type="ORF">CODIS_11490</name>
</gene>
<evidence type="ECO:0000313" key="1">
    <source>
        <dbReference type="EMBL" id="ODJ88600.1"/>
    </source>
</evidence>